<dbReference type="InterPro" id="IPR006456">
    <property type="entry name" value="ZF_HD_homeobox_Cys/His_dimer"/>
</dbReference>
<organism evidence="3">
    <name type="scientific">Salvia splendens</name>
    <name type="common">Scarlet sage</name>
    <dbReference type="NCBI Taxonomy" id="180675"/>
    <lineage>
        <taxon>Eukaryota</taxon>
        <taxon>Viridiplantae</taxon>
        <taxon>Streptophyta</taxon>
        <taxon>Embryophyta</taxon>
        <taxon>Tracheophyta</taxon>
        <taxon>Spermatophyta</taxon>
        <taxon>Magnoliopsida</taxon>
        <taxon>eudicotyledons</taxon>
        <taxon>Gunneridae</taxon>
        <taxon>Pentapetalae</taxon>
        <taxon>asterids</taxon>
        <taxon>lamiids</taxon>
        <taxon>Lamiales</taxon>
        <taxon>Lamiaceae</taxon>
        <taxon>Nepetoideae</taxon>
        <taxon>Mentheae</taxon>
        <taxon>Salviinae</taxon>
        <taxon>Salvia</taxon>
        <taxon>Salvia subgen. Calosphace</taxon>
        <taxon>core Calosphace</taxon>
    </lineage>
</organism>
<evidence type="ECO:0000259" key="2">
    <source>
        <dbReference type="PROSITE" id="PS51523"/>
    </source>
</evidence>
<dbReference type="EMBL" id="PNBA02000011">
    <property type="protein sequence ID" value="KAG6407932.1"/>
    <property type="molecule type" value="Genomic_DNA"/>
</dbReference>
<dbReference type="Proteomes" id="UP000298416">
    <property type="component" value="Unassembled WGS sequence"/>
</dbReference>
<evidence type="ECO:0000256" key="1">
    <source>
        <dbReference type="SAM" id="SignalP"/>
    </source>
</evidence>
<sequence length="122" mass="13429">MLRTIQLIISCVLLLEACGPLLACLVTPLDQLPRFLASFGLLYLLDQFGLVALEESNGEKDSCALTKVSQWNEGGVVYLECMNHAAHIGRYTVDGCEEFMVSVPSQERPEAKLTCGPMWLPP</sequence>
<dbReference type="PROSITE" id="PS51523">
    <property type="entry name" value="ZF_HD_DIMER"/>
    <property type="match status" value="1"/>
</dbReference>
<gene>
    <name evidence="3" type="ORF">SASPL_130932</name>
</gene>
<dbReference type="Pfam" id="PF04770">
    <property type="entry name" value="ZF-HD_dimer"/>
    <property type="match status" value="1"/>
</dbReference>
<evidence type="ECO:0000313" key="4">
    <source>
        <dbReference type="Proteomes" id="UP000298416"/>
    </source>
</evidence>
<comment type="caution">
    <text evidence="3">The sequence shown here is derived from an EMBL/GenBank/DDBJ whole genome shotgun (WGS) entry which is preliminary data.</text>
</comment>
<protein>
    <recommendedName>
        <fullName evidence="2">ZF-HD dimerization-type domain-containing protein</fullName>
    </recommendedName>
</protein>
<proteinExistence type="predicted"/>
<keyword evidence="4" id="KW-1185">Reference proteome</keyword>
<keyword evidence="1" id="KW-0732">Signal</keyword>
<name>A0A8X8X7U7_SALSN</name>
<feature type="chain" id="PRO_5036485215" description="ZF-HD dimerization-type domain-containing protein" evidence="1">
    <location>
        <begin position="24"/>
        <end position="122"/>
    </location>
</feature>
<feature type="signal peptide" evidence="1">
    <location>
        <begin position="1"/>
        <end position="23"/>
    </location>
</feature>
<feature type="domain" description="ZF-HD dimerization-type" evidence="2">
    <location>
        <begin position="78"/>
        <end position="122"/>
    </location>
</feature>
<reference evidence="3" key="1">
    <citation type="submission" date="2018-01" db="EMBL/GenBank/DDBJ databases">
        <authorList>
            <person name="Mao J.F."/>
        </authorList>
    </citation>
    <scope>NUCLEOTIDE SEQUENCE</scope>
    <source>
        <strain evidence="3">Huo1</strain>
        <tissue evidence="3">Leaf</tissue>
    </source>
</reference>
<reference evidence="3" key="2">
    <citation type="submission" date="2020-08" db="EMBL/GenBank/DDBJ databases">
        <title>Plant Genome Project.</title>
        <authorList>
            <person name="Zhang R.-G."/>
        </authorList>
    </citation>
    <scope>NUCLEOTIDE SEQUENCE</scope>
    <source>
        <strain evidence="3">Huo1</strain>
        <tissue evidence="3">Leaf</tissue>
    </source>
</reference>
<dbReference type="AlphaFoldDB" id="A0A8X8X7U7"/>
<accession>A0A8X8X7U7</accession>
<evidence type="ECO:0000313" key="3">
    <source>
        <dbReference type="EMBL" id="KAG6407932.1"/>
    </source>
</evidence>